<gene>
    <name evidence="2" type="ORF">SAMN05216464_110182</name>
</gene>
<proteinExistence type="predicted"/>
<dbReference type="STRING" id="1391627.SAMN05216464_110182"/>
<dbReference type="Proteomes" id="UP000199072">
    <property type="component" value="Unassembled WGS sequence"/>
</dbReference>
<reference evidence="2 3" key="1">
    <citation type="submission" date="2016-10" db="EMBL/GenBank/DDBJ databases">
        <authorList>
            <person name="de Groot N.N."/>
        </authorList>
    </citation>
    <scope>NUCLEOTIDE SEQUENCE [LARGE SCALE GENOMIC DNA]</scope>
    <source>
        <strain evidence="2 3">47C3B</strain>
    </source>
</reference>
<keyword evidence="1" id="KW-0732">Signal</keyword>
<evidence type="ECO:0000313" key="2">
    <source>
        <dbReference type="EMBL" id="SDE88502.1"/>
    </source>
</evidence>
<sequence length="280" mass="30996">MKKISVAWITGIILLTGAFANAQNGLKSTEVIQPQLLEATFSKTVNLIFPYAIKSVDKGSKDLLVQVAKGVENILQVKAAVQGFKETNLTVITADGKLYSYVVSYSERLSLLNIKVDPAPGIKTVDARFSVTGDNEASVQDFAQQVALKKPVLKNIKNDKADIAMALGGIYIRDHKLYFQISLSNNSNISYDIDQLRFYIRDEKKAKRTASQESEMQPEQVTGNAQIIHGQSEQTIVVTLPKFTIPDQKYLAIQLMESKGGRNLELHIKNKLLIKAKAIN</sequence>
<dbReference type="Pfam" id="PF13595">
    <property type="entry name" value="DUF4138"/>
    <property type="match status" value="1"/>
</dbReference>
<dbReference type="InterPro" id="IPR022298">
    <property type="entry name" value="Conjug_transposon_TraN"/>
</dbReference>
<keyword evidence="3" id="KW-1185">Reference proteome</keyword>
<feature type="chain" id="PRO_5011695335" evidence="1">
    <location>
        <begin position="23"/>
        <end position="280"/>
    </location>
</feature>
<dbReference type="EMBL" id="FNAI01000010">
    <property type="protein sequence ID" value="SDE88502.1"/>
    <property type="molecule type" value="Genomic_DNA"/>
</dbReference>
<evidence type="ECO:0000313" key="3">
    <source>
        <dbReference type="Proteomes" id="UP000199072"/>
    </source>
</evidence>
<accession>A0A1G7GK26</accession>
<name>A0A1G7GK26_9SPHI</name>
<dbReference type="NCBIfam" id="TIGR03780">
    <property type="entry name" value="Bac_Flav_CT_N"/>
    <property type="match status" value="1"/>
</dbReference>
<feature type="signal peptide" evidence="1">
    <location>
        <begin position="1"/>
        <end position="22"/>
    </location>
</feature>
<dbReference type="RefSeq" id="WP_091152118.1">
    <property type="nucleotide sequence ID" value="NZ_FNAI01000010.1"/>
</dbReference>
<protein>
    <submittedName>
        <fullName evidence="2">Bacteroides conjugative transposon TraN protein</fullName>
    </submittedName>
</protein>
<dbReference type="AlphaFoldDB" id="A0A1G7GK26"/>
<dbReference type="OrthoDB" id="1038500at2"/>
<evidence type="ECO:0000256" key="1">
    <source>
        <dbReference type="SAM" id="SignalP"/>
    </source>
</evidence>
<organism evidence="2 3">
    <name type="scientific">Mucilaginibacter pineti</name>
    <dbReference type="NCBI Taxonomy" id="1391627"/>
    <lineage>
        <taxon>Bacteria</taxon>
        <taxon>Pseudomonadati</taxon>
        <taxon>Bacteroidota</taxon>
        <taxon>Sphingobacteriia</taxon>
        <taxon>Sphingobacteriales</taxon>
        <taxon>Sphingobacteriaceae</taxon>
        <taxon>Mucilaginibacter</taxon>
    </lineage>
</organism>